<organism evidence="1 2">
    <name type="scientific">Dendrobium nobile</name>
    <name type="common">Orchid</name>
    <dbReference type="NCBI Taxonomy" id="94219"/>
    <lineage>
        <taxon>Eukaryota</taxon>
        <taxon>Viridiplantae</taxon>
        <taxon>Streptophyta</taxon>
        <taxon>Embryophyta</taxon>
        <taxon>Tracheophyta</taxon>
        <taxon>Spermatophyta</taxon>
        <taxon>Magnoliopsida</taxon>
        <taxon>Liliopsida</taxon>
        <taxon>Asparagales</taxon>
        <taxon>Orchidaceae</taxon>
        <taxon>Epidendroideae</taxon>
        <taxon>Malaxideae</taxon>
        <taxon>Dendrobiinae</taxon>
        <taxon>Dendrobium</taxon>
    </lineage>
</organism>
<proteinExistence type="predicted"/>
<evidence type="ECO:0000313" key="2">
    <source>
        <dbReference type="Proteomes" id="UP000829196"/>
    </source>
</evidence>
<protein>
    <submittedName>
        <fullName evidence="1">Uncharacterized protein</fullName>
    </submittedName>
</protein>
<reference evidence="1" key="1">
    <citation type="journal article" date="2022" name="Front. Genet.">
        <title>Chromosome-Scale Assembly of the Dendrobium nobile Genome Provides Insights Into the Molecular Mechanism of the Biosynthesis of the Medicinal Active Ingredient of Dendrobium.</title>
        <authorList>
            <person name="Xu Q."/>
            <person name="Niu S.-C."/>
            <person name="Li K.-L."/>
            <person name="Zheng P.-J."/>
            <person name="Zhang X.-J."/>
            <person name="Jia Y."/>
            <person name="Liu Y."/>
            <person name="Niu Y.-X."/>
            <person name="Yu L.-H."/>
            <person name="Chen D.-F."/>
            <person name="Zhang G.-Q."/>
        </authorList>
    </citation>
    <scope>NUCLEOTIDE SEQUENCE</scope>
    <source>
        <tissue evidence="1">Leaf</tissue>
    </source>
</reference>
<name>A0A8T3BFW7_DENNO</name>
<sequence length="61" mass="6930">MTDANNFEWDIGSSIFSFLDIFSLGSLDHSSLDSLDPSWLEHPNEETILPFGEYCLFSLDI</sequence>
<dbReference type="EMBL" id="JAGYWB010000009">
    <property type="protein sequence ID" value="KAI0511170.1"/>
    <property type="molecule type" value="Genomic_DNA"/>
</dbReference>
<dbReference type="AlphaFoldDB" id="A0A8T3BFW7"/>
<accession>A0A8T3BFW7</accession>
<gene>
    <name evidence="1" type="ORF">KFK09_011795</name>
</gene>
<dbReference type="Proteomes" id="UP000829196">
    <property type="component" value="Unassembled WGS sequence"/>
</dbReference>
<evidence type="ECO:0000313" key="1">
    <source>
        <dbReference type="EMBL" id="KAI0511170.1"/>
    </source>
</evidence>
<comment type="caution">
    <text evidence="1">The sequence shown here is derived from an EMBL/GenBank/DDBJ whole genome shotgun (WGS) entry which is preliminary data.</text>
</comment>
<keyword evidence="2" id="KW-1185">Reference proteome</keyword>